<comment type="caution">
    <text evidence="2">The sequence shown here is derived from an EMBL/GenBank/DDBJ whole genome shotgun (WGS) entry which is preliminary data.</text>
</comment>
<dbReference type="Proteomes" id="UP000572051">
    <property type="component" value="Unassembled WGS sequence"/>
</dbReference>
<dbReference type="InterPro" id="IPR004360">
    <property type="entry name" value="Glyas_Fos-R_dOase_dom"/>
</dbReference>
<evidence type="ECO:0000259" key="1">
    <source>
        <dbReference type="PROSITE" id="PS51819"/>
    </source>
</evidence>
<feature type="domain" description="VOC" evidence="1">
    <location>
        <begin position="4"/>
        <end position="126"/>
    </location>
</feature>
<keyword evidence="3" id="KW-1185">Reference proteome</keyword>
<gene>
    <name evidence="2" type="ORF">HNR10_004074</name>
</gene>
<dbReference type="Gene3D" id="3.10.180.10">
    <property type="entry name" value="2,3-Dihydroxybiphenyl 1,2-Dioxygenase, domain 1"/>
    <property type="match status" value="1"/>
</dbReference>
<dbReference type="InterPro" id="IPR029068">
    <property type="entry name" value="Glyas_Bleomycin-R_OHBP_Dase"/>
</dbReference>
<name>A0A7Z0ERW0_9ACTN</name>
<proteinExistence type="predicted"/>
<sequence length="136" mass="14775">MLRGLTTISLWADDVAEAARWYTEALGAEPYFERPGPGGATAYVEFRLGDHQHELGIIDRRFAPPAGHSGPGGVVVYWHVDDVEAAVERLLALGAKEYDPLTVRGEGFVTAAVTDPFGNVLGVMYNQHYLDMLADG</sequence>
<dbReference type="AlphaFoldDB" id="A0A7Z0ERW0"/>
<dbReference type="PANTHER" id="PTHR33993">
    <property type="entry name" value="GLYOXALASE-RELATED"/>
    <property type="match status" value="1"/>
</dbReference>
<dbReference type="InterPro" id="IPR037523">
    <property type="entry name" value="VOC_core"/>
</dbReference>
<protein>
    <submittedName>
        <fullName evidence="2">Putative glyoxalase superfamily protein PhnB</fullName>
    </submittedName>
</protein>
<dbReference type="Pfam" id="PF00903">
    <property type="entry name" value="Glyoxalase"/>
    <property type="match status" value="1"/>
</dbReference>
<evidence type="ECO:0000313" key="3">
    <source>
        <dbReference type="Proteomes" id="UP000572051"/>
    </source>
</evidence>
<reference evidence="2 3" key="1">
    <citation type="submission" date="2020-07" db="EMBL/GenBank/DDBJ databases">
        <title>Sequencing the genomes of 1000 actinobacteria strains.</title>
        <authorList>
            <person name="Klenk H.-P."/>
        </authorList>
    </citation>
    <scope>NUCLEOTIDE SEQUENCE [LARGE SCALE GENOMIC DNA]</scope>
    <source>
        <strain evidence="2 3">DSM 44442</strain>
    </source>
</reference>
<evidence type="ECO:0000313" key="2">
    <source>
        <dbReference type="EMBL" id="NYJ36193.1"/>
    </source>
</evidence>
<dbReference type="InterPro" id="IPR052164">
    <property type="entry name" value="Anthracycline_SecMetBiosynth"/>
</dbReference>
<accession>A0A7Z0ERW0</accession>
<organism evidence="2 3">
    <name type="scientific">Nocardiopsis aegyptia</name>
    <dbReference type="NCBI Taxonomy" id="220378"/>
    <lineage>
        <taxon>Bacteria</taxon>
        <taxon>Bacillati</taxon>
        <taxon>Actinomycetota</taxon>
        <taxon>Actinomycetes</taxon>
        <taxon>Streptosporangiales</taxon>
        <taxon>Nocardiopsidaceae</taxon>
        <taxon>Nocardiopsis</taxon>
    </lineage>
</organism>
<dbReference type="PROSITE" id="PS51819">
    <property type="entry name" value="VOC"/>
    <property type="match status" value="1"/>
</dbReference>
<dbReference type="EMBL" id="JACCFS010000001">
    <property type="protein sequence ID" value="NYJ36193.1"/>
    <property type="molecule type" value="Genomic_DNA"/>
</dbReference>
<dbReference type="SUPFAM" id="SSF54593">
    <property type="entry name" value="Glyoxalase/Bleomycin resistance protein/Dihydroxybiphenyl dioxygenase"/>
    <property type="match status" value="1"/>
</dbReference>
<dbReference type="RefSeq" id="WP_179825943.1">
    <property type="nucleotide sequence ID" value="NZ_JACCFS010000001.1"/>
</dbReference>